<evidence type="ECO:0000256" key="3">
    <source>
        <dbReference type="ARBA" id="ARBA00022553"/>
    </source>
</evidence>
<dbReference type="RefSeq" id="WP_167527968.1">
    <property type="nucleotide sequence ID" value="NZ_AP021874.1"/>
</dbReference>
<dbReference type="Pfam" id="PF00072">
    <property type="entry name" value="Response_reg"/>
    <property type="match status" value="1"/>
</dbReference>
<name>A0A5K7YT13_9BACT</name>
<evidence type="ECO:0000256" key="8">
    <source>
        <dbReference type="SAM" id="Phobius"/>
    </source>
</evidence>
<evidence type="ECO:0000256" key="2">
    <source>
        <dbReference type="ARBA" id="ARBA00012438"/>
    </source>
</evidence>
<dbReference type="SUPFAM" id="SSF52172">
    <property type="entry name" value="CheY-like"/>
    <property type="match status" value="1"/>
</dbReference>
<evidence type="ECO:0000259" key="10">
    <source>
        <dbReference type="PROSITE" id="PS50110"/>
    </source>
</evidence>
<feature type="transmembrane region" description="Helical" evidence="8">
    <location>
        <begin position="119"/>
        <end position="138"/>
    </location>
</feature>
<dbReference type="InterPro" id="IPR001789">
    <property type="entry name" value="Sig_transdc_resp-reg_receiver"/>
</dbReference>
<dbReference type="InterPro" id="IPR035965">
    <property type="entry name" value="PAS-like_dom_sf"/>
</dbReference>
<dbReference type="AlphaFoldDB" id="A0A5K7YT13"/>
<dbReference type="PROSITE" id="PS50110">
    <property type="entry name" value="RESPONSE_REGULATORY"/>
    <property type="match status" value="1"/>
</dbReference>
<dbReference type="SMART" id="SM00448">
    <property type="entry name" value="REC"/>
    <property type="match status" value="1"/>
</dbReference>
<dbReference type="InterPro" id="IPR004358">
    <property type="entry name" value="Sig_transdc_His_kin-like_C"/>
</dbReference>
<dbReference type="PROSITE" id="PS50113">
    <property type="entry name" value="PAC"/>
    <property type="match status" value="1"/>
</dbReference>
<keyword evidence="8" id="KW-0472">Membrane</keyword>
<accession>A0A5K7YT13</accession>
<dbReference type="Pfam" id="PF02518">
    <property type="entry name" value="HATPase_c"/>
    <property type="match status" value="1"/>
</dbReference>
<dbReference type="Gene3D" id="3.40.50.2300">
    <property type="match status" value="1"/>
</dbReference>
<dbReference type="SUPFAM" id="SSF55785">
    <property type="entry name" value="PYP-like sensor domain (PAS domain)"/>
    <property type="match status" value="2"/>
</dbReference>
<keyword evidence="5" id="KW-0418">Kinase</keyword>
<dbReference type="EC" id="2.7.13.3" evidence="2"/>
<feature type="domain" description="PAC" evidence="12">
    <location>
        <begin position="497"/>
        <end position="549"/>
    </location>
</feature>
<dbReference type="Gene3D" id="1.10.287.130">
    <property type="match status" value="1"/>
</dbReference>
<organism evidence="13 14">
    <name type="scientific">Desulfosarcina alkanivorans</name>
    <dbReference type="NCBI Taxonomy" id="571177"/>
    <lineage>
        <taxon>Bacteria</taxon>
        <taxon>Pseudomonadati</taxon>
        <taxon>Thermodesulfobacteriota</taxon>
        <taxon>Desulfobacteria</taxon>
        <taxon>Desulfobacterales</taxon>
        <taxon>Desulfosarcinaceae</taxon>
        <taxon>Desulfosarcina</taxon>
    </lineage>
</organism>
<dbReference type="PROSITE" id="PS50112">
    <property type="entry name" value="PAS"/>
    <property type="match status" value="1"/>
</dbReference>
<keyword evidence="3 6" id="KW-0597">Phosphoprotein</keyword>
<evidence type="ECO:0000259" key="11">
    <source>
        <dbReference type="PROSITE" id="PS50112"/>
    </source>
</evidence>
<evidence type="ECO:0000259" key="12">
    <source>
        <dbReference type="PROSITE" id="PS50113"/>
    </source>
</evidence>
<gene>
    <name evidence="13" type="ORF">DSCA_54650</name>
</gene>
<sequence length="1059" mass="118899">MSETELTHRTHRQSIQPVMVCPTTGLPVKSRPEWTDRRFGKRYRLTTRVVGDRILLNQPSGHAELKDIIDSLRMTDAVVREHIDAPAGYVHVSDYSGMLGITREARTHYIRHMQRRENMLGLVYFGVSPLFSFMIKIAKRLSLVKFNVRIVKDYEDAMLAAIRLAGIESIAAPSVGPPDQLRAAGITEHDEEGRHILRCDRWHLSLDGYSLAVEVIDRRIYHAVSSGTLRAHHVASVARLRERVRRMVGLDEGFEAIVTGTADAHNSDPKARKQYMASLKQWHDQYPMALYVFYNANWFIRTAAMLAVPFMPFKVKVARDRAGALALVDRLVVSFQRVATDDPPPAPNAADAAPVVHQLLEYIGDIDWERHGIPDPDHVDRAHPFRPVFDAIALIKGELDALLRERHAAEQALQASQQRFDEVLKHSRDILFKRDLKNGAYEYVSNAISDLLGISPETAGRNGFDGMQAVVHPEDLPRFLTFNRELLKAAENRDADHVIEYRMRDRQGRYRWFSDSHAIIRDAAGKPAFVIGSNRDITDQKDAEQELKASHERFTTVLDSVRAHIYVADMENHEILFMNQAMRDDFGDNRLGDRCFEILRDNTAVCPDCTTDKLLDADGQPTGISTWEGLNPLKNRWYLYSARAIRWVDGRLVRLQIAVDIDRIKSLESERQEIAERLRHTRKLEAVSTMAGGVAHNFNNLLMVVLGNLELMRMSVREGSSLSRRIDAAEKSAQRAADLGTLMLTYVGQTRIIPQNVNLNNTLSEMVDVLKTTVAEKATLTVDASDSPGLIHADVSKVCQVITSLVTNAVEASADHPLEIRLSVGDQHCDAAQLSRLAPGEDLPEGRYVWLRVADNGRGMDQETLEKVFDPFFTTKFTGRGLGMAAVMGIMRAHRGGIRIDSRPDAGTAVSVYFPERRKTAPDTSGTPASAVSKRRGTVLLVDDEPLVLELGKQMLVFMGFDVLTAKDGLEALTVFQANRDRIRLAVLDVNMPRMGGRETVERLRSADASLPLLVASGFTESQAREKMGRARVDGYLKKPFRVEQLQEKIDAIFHSTDE</sequence>
<evidence type="ECO:0000259" key="9">
    <source>
        <dbReference type="PROSITE" id="PS50109"/>
    </source>
</evidence>
<evidence type="ECO:0000256" key="5">
    <source>
        <dbReference type="ARBA" id="ARBA00022777"/>
    </source>
</evidence>
<dbReference type="InterPro" id="IPR000014">
    <property type="entry name" value="PAS"/>
</dbReference>
<keyword evidence="7" id="KW-0175">Coiled coil</keyword>
<dbReference type="Proteomes" id="UP000427906">
    <property type="component" value="Chromosome"/>
</dbReference>
<dbReference type="InterPro" id="IPR003594">
    <property type="entry name" value="HATPase_dom"/>
</dbReference>
<evidence type="ECO:0000313" key="14">
    <source>
        <dbReference type="Proteomes" id="UP000427906"/>
    </source>
</evidence>
<keyword evidence="4" id="KW-0808">Transferase</keyword>
<feature type="coiled-coil region" evidence="7">
    <location>
        <begin position="392"/>
        <end position="419"/>
    </location>
</feature>
<dbReference type="PRINTS" id="PR00344">
    <property type="entry name" value="BCTRLSENSOR"/>
</dbReference>
<dbReference type="PANTHER" id="PTHR43304:SF1">
    <property type="entry name" value="PAC DOMAIN-CONTAINING PROTEIN"/>
    <property type="match status" value="1"/>
</dbReference>
<feature type="domain" description="PAS" evidence="11">
    <location>
        <begin position="416"/>
        <end position="490"/>
    </location>
</feature>
<dbReference type="PANTHER" id="PTHR43304">
    <property type="entry name" value="PHYTOCHROME-LIKE PROTEIN CPH1"/>
    <property type="match status" value="1"/>
</dbReference>
<dbReference type="InterPro" id="IPR052162">
    <property type="entry name" value="Sensor_kinase/Photoreceptor"/>
</dbReference>
<dbReference type="InterPro" id="IPR000700">
    <property type="entry name" value="PAS-assoc_C"/>
</dbReference>
<dbReference type="CDD" id="cd00130">
    <property type="entry name" value="PAS"/>
    <property type="match status" value="1"/>
</dbReference>
<reference evidence="13 14" key="1">
    <citation type="submission" date="2019-11" db="EMBL/GenBank/DDBJ databases">
        <title>Comparative genomics of hydrocarbon-degrading Desulfosarcina strains.</title>
        <authorList>
            <person name="Watanabe M."/>
            <person name="Kojima H."/>
            <person name="Fukui M."/>
        </authorList>
    </citation>
    <scope>NUCLEOTIDE SEQUENCE [LARGE SCALE GENOMIC DNA]</scope>
    <source>
        <strain evidence="13 14">PL12</strain>
    </source>
</reference>
<dbReference type="Gene3D" id="3.30.450.20">
    <property type="entry name" value="PAS domain"/>
    <property type="match status" value="2"/>
</dbReference>
<dbReference type="GO" id="GO:0000155">
    <property type="term" value="F:phosphorelay sensor kinase activity"/>
    <property type="evidence" value="ECO:0007669"/>
    <property type="project" value="InterPro"/>
</dbReference>
<evidence type="ECO:0000313" key="13">
    <source>
        <dbReference type="EMBL" id="BBO71535.1"/>
    </source>
</evidence>
<keyword evidence="8" id="KW-0812">Transmembrane</keyword>
<dbReference type="KEGG" id="dalk:DSCA_54650"/>
<comment type="catalytic activity">
    <reaction evidence="1">
        <text>ATP + protein L-histidine = ADP + protein N-phospho-L-histidine.</text>
        <dbReference type="EC" id="2.7.13.3"/>
    </reaction>
</comment>
<evidence type="ECO:0000256" key="1">
    <source>
        <dbReference type="ARBA" id="ARBA00000085"/>
    </source>
</evidence>
<dbReference type="InterPro" id="IPR001610">
    <property type="entry name" value="PAC"/>
</dbReference>
<keyword evidence="8" id="KW-1133">Transmembrane helix</keyword>
<dbReference type="EMBL" id="AP021874">
    <property type="protein sequence ID" value="BBO71535.1"/>
    <property type="molecule type" value="Genomic_DNA"/>
</dbReference>
<dbReference type="InterPro" id="IPR005467">
    <property type="entry name" value="His_kinase_dom"/>
</dbReference>
<dbReference type="Gene3D" id="3.30.565.10">
    <property type="entry name" value="Histidine kinase-like ATPase, C-terminal domain"/>
    <property type="match status" value="1"/>
</dbReference>
<proteinExistence type="predicted"/>
<evidence type="ECO:0000256" key="7">
    <source>
        <dbReference type="SAM" id="Coils"/>
    </source>
</evidence>
<dbReference type="PROSITE" id="PS50109">
    <property type="entry name" value="HIS_KIN"/>
    <property type="match status" value="1"/>
</dbReference>
<dbReference type="InterPro" id="IPR003661">
    <property type="entry name" value="HisK_dim/P_dom"/>
</dbReference>
<keyword evidence="14" id="KW-1185">Reference proteome</keyword>
<protein>
    <recommendedName>
        <fullName evidence="2">histidine kinase</fullName>
        <ecNumber evidence="2">2.7.13.3</ecNumber>
    </recommendedName>
</protein>
<dbReference type="SUPFAM" id="SSF55874">
    <property type="entry name" value="ATPase domain of HSP90 chaperone/DNA topoisomerase II/histidine kinase"/>
    <property type="match status" value="1"/>
</dbReference>
<feature type="modified residue" description="4-aspartylphosphate" evidence="6">
    <location>
        <position position="989"/>
    </location>
</feature>
<evidence type="ECO:0000256" key="4">
    <source>
        <dbReference type="ARBA" id="ARBA00022679"/>
    </source>
</evidence>
<dbReference type="NCBIfam" id="TIGR00229">
    <property type="entry name" value="sensory_box"/>
    <property type="match status" value="1"/>
</dbReference>
<dbReference type="SMART" id="SM00086">
    <property type="entry name" value="PAC"/>
    <property type="match status" value="1"/>
</dbReference>
<dbReference type="InterPro" id="IPR013655">
    <property type="entry name" value="PAS_fold_3"/>
</dbReference>
<feature type="domain" description="Histidine kinase" evidence="9">
    <location>
        <begin position="693"/>
        <end position="918"/>
    </location>
</feature>
<evidence type="ECO:0000256" key="6">
    <source>
        <dbReference type="PROSITE-ProRule" id="PRU00169"/>
    </source>
</evidence>
<feature type="domain" description="Response regulatory" evidence="10">
    <location>
        <begin position="938"/>
        <end position="1054"/>
    </location>
</feature>
<dbReference type="Pfam" id="PF08447">
    <property type="entry name" value="PAS_3"/>
    <property type="match status" value="1"/>
</dbReference>
<dbReference type="InterPro" id="IPR011006">
    <property type="entry name" value="CheY-like_superfamily"/>
</dbReference>
<dbReference type="CDD" id="cd00082">
    <property type="entry name" value="HisKA"/>
    <property type="match status" value="1"/>
</dbReference>
<dbReference type="InterPro" id="IPR036890">
    <property type="entry name" value="HATPase_C_sf"/>
</dbReference>
<dbReference type="SMART" id="SM00387">
    <property type="entry name" value="HATPase_c"/>
    <property type="match status" value="1"/>
</dbReference>